<keyword evidence="2" id="KW-1185">Reference proteome</keyword>
<evidence type="ECO:0000313" key="2">
    <source>
        <dbReference type="Proteomes" id="UP001162164"/>
    </source>
</evidence>
<reference evidence="1" key="1">
    <citation type="journal article" date="2023" name="Insect Mol. Biol.">
        <title>Genome sequencing provides insights into the evolution of gene families encoding plant cell wall-degrading enzymes in longhorned beetles.</title>
        <authorList>
            <person name="Shin N.R."/>
            <person name="Okamura Y."/>
            <person name="Kirsch R."/>
            <person name="Pauchet Y."/>
        </authorList>
    </citation>
    <scope>NUCLEOTIDE SEQUENCE</scope>
    <source>
        <strain evidence="1">MMC_N1</strain>
    </source>
</reference>
<dbReference type="Proteomes" id="UP001162164">
    <property type="component" value="Unassembled WGS sequence"/>
</dbReference>
<name>A0ABQ9JVW2_9CUCU</name>
<dbReference type="EMBL" id="JAPWTJ010000152">
    <property type="protein sequence ID" value="KAJ8981986.1"/>
    <property type="molecule type" value="Genomic_DNA"/>
</dbReference>
<gene>
    <name evidence="1" type="ORF">NQ317_013638</name>
</gene>
<evidence type="ECO:0000313" key="1">
    <source>
        <dbReference type="EMBL" id="KAJ8981986.1"/>
    </source>
</evidence>
<proteinExistence type="predicted"/>
<comment type="caution">
    <text evidence="1">The sequence shown here is derived from an EMBL/GenBank/DDBJ whole genome shotgun (WGS) entry which is preliminary data.</text>
</comment>
<sequence>MTEIYEIFLPNLPPAELIPDNFFSVFTHVFVDRKFSSSSTRDNFLSTKTFVTLKKIRLHLHAEVACYLKN</sequence>
<accession>A0ABQ9JVW2</accession>
<organism evidence="1 2">
    <name type="scientific">Molorchus minor</name>
    <dbReference type="NCBI Taxonomy" id="1323400"/>
    <lineage>
        <taxon>Eukaryota</taxon>
        <taxon>Metazoa</taxon>
        <taxon>Ecdysozoa</taxon>
        <taxon>Arthropoda</taxon>
        <taxon>Hexapoda</taxon>
        <taxon>Insecta</taxon>
        <taxon>Pterygota</taxon>
        <taxon>Neoptera</taxon>
        <taxon>Endopterygota</taxon>
        <taxon>Coleoptera</taxon>
        <taxon>Polyphaga</taxon>
        <taxon>Cucujiformia</taxon>
        <taxon>Chrysomeloidea</taxon>
        <taxon>Cerambycidae</taxon>
        <taxon>Lamiinae</taxon>
        <taxon>Monochamini</taxon>
        <taxon>Molorchus</taxon>
    </lineage>
</organism>
<protein>
    <submittedName>
        <fullName evidence="1">Uncharacterized protein</fullName>
    </submittedName>
</protein>